<feature type="domain" description="CCHC-type" evidence="2">
    <location>
        <begin position="101"/>
        <end position="117"/>
    </location>
</feature>
<keyword evidence="1" id="KW-0479">Metal-binding</keyword>
<dbReference type="EMBL" id="BQNB010019378">
    <property type="protein sequence ID" value="GJT84650.1"/>
    <property type="molecule type" value="Genomic_DNA"/>
</dbReference>
<dbReference type="InterPro" id="IPR036875">
    <property type="entry name" value="Znf_CCHC_sf"/>
</dbReference>
<evidence type="ECO:0000256" key="1">
    <source>
        <dbReference type="PROSITE-ProRule" id="PRU00047"/>
    </source>
</evidence>
<evidence type="ECO:0000313" key="4">
    <source>
        <dbReference type="Proteomes" id="UP001151760"/>
    </source>
</evidence>
<reference evidence="3" key="2">
    <citation type="submission" date="2022-01" db="EMBL/GenBank/DDBJ databases">
        <authorList>
            <person name="Yamashiro T."/>
            <person name="Shiraishi A."/>
            <person name="Satake H."/>
            <person name="Nakayama K."/>
        </authorList>
    </citation>
    <scope>NUCLEOTIDE SEQUENCE</scope>
</reference>
<keyword evidence="3" id="KW-0238">DNA-binding</keyword>
<comment type="caution">
    <text evidence="3">The sequence shown here is derived from an EMBL/GenBank/DDBJ whole genome shotgun (WGS) entry which is preliminary data.</text>
</comment>
<dbReference type="SUPFAM" id="SSF57756">
    <property type="entry name" value="Retrovirus zinc finger-like domains"/>
    <property type="match status" value="1"/>
</dbReference>
<gene>
    <name evidence="3" type="ORF">Tco_1066367</name>
</gene>
<dbReference type="PANTHER" id="PTHR46410">
    <property type="entry name" value="AT-RICH INTERACTIVE DOMAIN-CONTAINING PROTEIN 2"/>
    <property type="match status" value="1"/>
</dbReference>
<dbReference type="PANTHER" id="PTHR46410:SF26">
    <property type="entry name" value="BULB-TYPE LECTIN DOMAIN-CONTAINING PROTEIN-RELATED"/>
    <property type="match status" value="1"/>
</dbReference>
<evidence type="ECO:0000259" key="2">
    <source>
        <dbReference type="PROSITE" id="PS50158"/>
    </source>
</evidence>
<accession>A0ABQ5H9V3</accession>
<dbReference type="Gene3D" id="4.10.60.10">
    <property type="entry name" value="Zinc finger, CCHC-type"/>
    <property type="match status" value="1"/>
</dbReference>
<dbReference type="Proteomes" id="UP001151760">
    <property type="component" value="Unassembled WGS sequence"/>
</dbReference>
<dbReference type="GO" id="GO:0003677">
    <property type="term" value="F:DNA binding"/>
    <property type="evidence" value="ECO:0007669"/>
    <property type="project" value="UniProtKB-KW"/>
</dbReference>
<sequence length="357" mass="42272">MSNTNSLIKGHWSNTKPGLGLINIWYQSKTGRHLRRRQHLNFIQRELRRENEARLGSCIKQISMDCKEMLKKKMGEIMQYNNTLNQPQPTSIAQNKYRRHKCFQCKQRGHILKFCPKDNKDKDMATKTDISVLARETKEEVIPIKPSVMLKYPESIHFSTTCMIKGTDHANWDDIWYISNQTDKHLCYKLDFFCNIKEGFLVSKLENQKKFLFTYGIGEVIIKDGGQGCLVPRVYYAPEVTLNILLIDLLEKQGFEIKYDSNRRCSLVYMFNNKEGQKLNEDRMRTMHNQYLENYFESVARKDEGMEEDLIRIKGNLYSTKVQTFNEYVAFLNLIKHDEIVNQEWDIFRSRFNKVVR</sequence>
<dbReference type="PROSITE" id="PS50158">
    <property type="entry name" value="ZF_CCHC"/>
    <property type="match status" value="1"/>
</dbReference>
<keyword evidence="1" id="KW-0863">Zinc-finger</keyword>
<proteinExistence type="predicted"/>
<keyword evidence="1" id="KW-0862">Zinc</keyword>
<organism evidence="3 4">
    <name type="scientific">Tanacetum coccineum</name>
    <dbReference type="NCBI Taxonomy" id="301880"/>
    <lineage>
        <taxon>Eukaryota</taxon>
        <taxon>Viridiplantae</taxon>
        <taxon>Streptophyta</taxon>
        <taxon>Embryophyta</taxon>
        <taxon>Tracheophyta</taxon>
        <taxon>Spermatophyta</taxon>
        <taxon>Magnoliopsida</taxon>
        <taxon>eudicotyledons</taxon>
        <taxon>Gunneridae</taxon>
        <taxon>Pentapetalae</taxon>
        <taxon>asterids</taxon>
        <taxon>campanulids</taxon>
        <taxon>Asterales</taxon>
        <taxon>Asteraceae</taxon>
        <taxon>Asteroideae</taxon>
        <taxon>Anthemideae</taxon>
        <taxon>Anthemidinae</taxon>
        <taxon>Tanacetum</taxon>
    </lineage>
</organism>
<reference evidence="3" key="1">
    <citation type="journal article" date="2022" name="Int. J. Mol. Sci.">
        <title>Draft Genome of Tanacetum Coccineum: Genomic Comparison of Closely Related Tanacetum-Family Plants.</title>
        <authorList>
            <person name="Yamashiro T."/>
            <person name="Shiraishi A."/>
            <person name="Nakayama K."/>
            <person name="Satake H."/>
        </authorList>
    </citation>
    <scope>NUCLEOTIDE SEQUENCE</scope>
</reference>
<name>A0ABQ5H9V3_9ASTR</name>
<evidence type="ECO:0000313" key="3">
    <source>
        <dbReference type="EMBL" id="GJT84650.1"/>
    </source>
</evidence>
<protein>
    <submittedName>
        <fullName evidence="3">ARID DNA-binding domain-containing protein</fullName>
    </submittedName>
</protein>
<dbReference type="InterPro" id="IPR001878">
    <property type="entry name" value="Znf_CCHC"/>
</dbReference>
<keyword evidence="4" id="KW-1185">Reference proteome</keyword>